<name>G4RCF6_PELHB</name>
<dbReference type="InterPro" id="IPR005119">
    <property type="entry name" value="LysR_subst-bd"/>
</dbReference>
<dbReference type="HOGENOM" id="CLU_039613_6_4_5"/>
<dbReference type="Gene3D" id="3.40.190.10">
    <property type="entry name" value="Periplasmic binding protein-like II"/>
    <property type="match status" value="2"/>
</dbReference>
<dbReference type="PROSITE" id="PS50931">
    <property type="entry name" value="HTH_LYSR"/>
    <property type="match status" value="1"/>
</dbReference>
<protein>
    <submittedName>
        <fullName evidence="6">Transcriptional regulator, LysR family, putative</fullName>
    </submittedName>
</protein>
<evidence type="ECO:0000256" key="3">
    <source>
        <dbReference type="ARBA" id="ARBA00023125"/>
    </source>
</evidence>
<dbReference type="InterPro" id="IPR000847">
    <property type="entry name" value="LysR_HTH_N"/>
</dbReference>
<dbReference type="AlphaFoldDB" id="G4RCF6"/>
<dbReference type="SUPFAM" id="SSF46785">
    <property type="entry name" value="Winged helix' DNA-binding domain"/>
    <property type="match status" value="1"/>
</dbReference>
<dbReference type="GO" id="GO:0032993">
    <property type="term" value="C:protein-DNA complex"/>
    <property type="evidence" value="ECO:0007669"/>
    <property type="project" value="TreeGrafter"/>
</dbReference>
<dbReference type="eggNOG" id="COG0583">
    <property type="taxonomic scope" value="Bacteria"/>
</dbReference>
<dbReference type="InterPro" id="IPR036390">
    <property type="entry name" value="WH_DNA-bd_sf"/>
</dbReference>
<dbReference type="CDD" id="cd08412">
    <property type="entry name" value="PBP2_PAO1_like"/>
    <property type="match status" value="1"/>
</dbReference>
<dbReference type="GO" id="GO:0003700">
    <property type="term" value="F:DNA-binding transcription factor activity"/>
    <property type="evidence" value="ECO:0007669"/>
    <property type="project" value="InterPro"/>
</dbReference>
<evidence type="ECO:0000313" key="6">
    <source>
        <dbReference type="EMBL" id="AEQ53750.1"/>
    </source>
</evidence>
<evidence type="ECO:0000256" key="1">
    <source>
        <dbReference type="ARBA" id="ARBA00009437"/>
    </source>
</evidence>
<feature type="domain" description="HTH lysR-type" evidence="5">
    <location>
        <begin position="5"/>
        <end position="63"/>
    </location>
</feature>
<dbReference type="PATRIC" id="fig|1082931.4.peg.3719"/>
<dbReference type="STRING" id="1082931.KKY_3768"/>
<keyword evidence="4" id="KW-0804">Transcription</keyword>
<sequence>MPLRFTLRQLEYFVAVGEAGSIALAAEKVNVTAPSMSSAIAQLEAGFGVQLFTRRHSQGSVLTPTGERFIEQARAILEASDKLNDLANIYTGSVRGSLRVGCMRTFVQLLVPQLRRTFEDKYENVDFTQFEMDQAQIFDALGSARIDLALTYDLALPSEIDFRPLRSLPPYVIVDTSHPLARRHTVTARDLLSHDMVLLDLPHSSDYFLSLFRPLGQRPRIAERTSDISIQRSLVANGYGFGIQNMRTVSELSMDGRPVKYIPLKTDVPPLQLGLAMARAAHVSRTIQAFIDHCHEAADAGKLPGFATWPETVS</sequence>
<gene>
    <name evidence="6" type="ordered locus">KKY_3768</name>
</gene>
<dbReference type="PRINTS" id="PR00039">
    <property type="entry name" value="HTHLYSR"/>
</dbReference>
<dbReference type="Proteomes" id="UP000008850">
    <property type="component" value="Chromosome"/>
</dbReference>
<keyword evidence="2" id="KW-0805">Transcription regulation</keyword>
<proteinExistence type="inferred from homology"/>
<keyword evidence="3" id="KW-0238">DNA-binding</keyword>
<dbReference type="Pfam" id="PF00126">
    <property type="entry name" value="HTH_1"/>
    <property type="match status" value="1"/>
</dbReference>
<keyword evidence="7" id="KW-1185">Reference proteome</keyword>
<dbReference type="PANTHER" id="PTHR30346:SF0">
    <property type="entry name" value="HCA OPERON TRANSCRIPTIONAL ACTIVATOR HCAR"/>
    <property type="match status" value="1"/>
</dbReference>
<evidence type="ECO:0000256" key="2">
    <source>
        <dbReference type="ARBA" id="ARBA00023015"/>
    </source>
</evidence>
<dbReference type="KEGG" id="phl:KKY_3768"/>
<comment type="similarity">
    <text evidence="1">Belongs to the LysR transcriptional regulatory family.</text>
</comment>
<dbReference type="EMBL" id="CP003075">
    <property type="protein sequence ID" value="AEQ53750.1"/>
    <property type="molecule type" value="Genomic_DNA"/>
</dbReference>
<evidence type="ECO:0000256" key="4">
    <source>
        <dbReference type="ARBA" id="ARBA00023163"/>
    </source>
</evidence>
<evidence type="ECO:0000259" key="5">
    <source>
        <dbReference type="PROSITE" id="PS50931"/>
    </source>
</evidence>
<dbReference type="Gene3D" id="1.10.10.10">
    <property type="entry name" value="Winged helix-like DNA-binding domain superfamily/Winged helix DNA-binding domain"/>
    <property type="match status" value="1"/>
</dbReference>
<dbReference type="FunFam" id="1.10.10.10:FF:000001">
    <property type="entry name" value="LysR family transcriptional regulator"/>
    <property type="match status" value="1"/>
</dbReference>
<dbReference type="PANTHER" id="PTHR30346">
    <property type="entry name" value="TRANSCRIPTIONAL DUAL REGULATOR HCAR-RELATED"/>
    <property type="match status" value="1"/>
</dbReference>
<dbReference type="Pfam" id="PF03466">
    <property type="entry name" value="LysR_substrate"/>
    <property type="match status" value="1"/>
</dbReference>
<dbReference type="SUPFAM" id="SSF53850">
    <property type="entry name" value="Periplasmic binding protein-like II"/>
    <property type="match status" value="1"/>
</dbReference>
<dbReference type="InterPro" id="IPR036388">
    <property type="entry name" value="WH-like_DNA-bd_sf"/>
</dbReference>
<organism evidence="6 7">
    <name type="scientific">Pelagibacterium halotolerans (strain DSM 22347 / JCM 15775 / CGMCC 1.7692 / B2)</name>
    <dbReference type="NCBI Taxonomy" id="1082931"/>
    <lineage>
        <taxon>Bacteria</taxon>
        <taxon>Pseudomonadati</taxon>
        <taxon>Pseudomonadota</taxon>
        <taxon>Alphaproteobacteria</taxon>
        <taxon>Hyphomicrobiales</taxon>
        <taxon>Devosiaceae</taxon>
        <taxon>Pelagibacterium</taxon>
    </lineage>
</organism>
<dbReference type="GO" id="GO:0003677">
    <property type="term" value="F:DNA binding"/>
    <property type="evidence" value="ECO:0007669"/>
    <property type="project" value="UniProtKB-KW"/>
</dbReference>
<accession>G4RCF6</accession>
<reference evidence="6 7" key="1">
    <citation type="journal article" date="2012" name="J. Bacteriol.">
        <title>Complete genome sequence of Pelagibacterium halotolerans B2T.</title>
        <authorList>
            <person name="Huo Y.Y."/>
            <person name="Cheng H."/>
            <person name="Han X.F."/>
            <person name="Jiang X.W."/>
            <person name="Sun C."/>
            <person name="Zhang X.Q."/>
            <person name="Zhu X.F."/>
            <person name="Liu Y.F."/>
            <person name="Li P.F."/>
            <person name="Ni P.X."/>
            <person name="Wu M."/>
        </authorList>
    </citation>
    <scope>NUCLEOTIDE SEQUENCE [LARGE SCALE GENOMIC DNA]</scope>
    <source>
        <strain evidence="7">DSM 22347 / JCM 15775 / CGMCC 1.7692 / B2</strain>
    </source>
</reference>
<evidence type="ECO:0000313" key="7">
    <source>
        <dbReference type="Proteomes" id="UP000008850"/>
    </source>
</evidence>
<dbReference type="RefSeq" id="WP_014132894.1">
    <property type="nucleotide sequence ID" value="NC_016078.1"/>
</dbReference>